<evidence type="ECO:0000256" key="2">
    <source>
        <dbReference type="ARBA" id="ARBA00023125"/>
    </source>
</evidence>
<dbReference type="PROSITE" id="PS50043">
    <property type="entry name" value="HTH_LUXR_2"/>
    <property type="match status" value="1"/>
</dbReference>
<dbReference type="InterPro" id="IPR011006">
    <property type="entry name" value="CheY-like_superfamily"/>
</dbReference>
<evidence type="ECO:0000259" key="5">
    <source>
        <dbReference type="PROSITE" id="PS50110"/>
    </source>
</evidence>
<dbReference type="OrthoDB" id="5945638at2"/>
<dbReference type="SMART" id="SM00448">
    <property type="entry name" value="REC"/>
    <property type="match status" value="1"/>
</dbReference>
<reference evidence="6 7" key="1">
    <citation type="submission" date="2018-12" db="EMBL/GenBank/DDBJ databases">
        <title>Dyella dinghuensis sp. nov. DHOA06 and Dyella choica sp. nov. 4M-K27, isolated from forest soil.</title>
        <authorList>
            <person name="Qiu L.-H."/>
            <person name="Gao Z.-H."/>
        </authorList>
    </citation>
    <scope>NUCLEOTIDE SEQUENCE [LARGE SCALE GENOMIC DNA]</scope>
    <source>
        <strain evidence="6 7">4M-K27</strain>
    </source>
</reference>
<dbReference type="InterPro" id="IPR001789">
    <property type="entry name" value="Sig_transdc_resp-reg_receiver"/>
</dbReference>
<feature type="modified residue" description="4-aspartylphosphate" evidence="3">
    <location>
        <position position="61"/>
    </location>
</feature>
<dbReference type="GO" id="GO:0003677">
    <property type="term" value="F:DNA binding"/>
    <property type="evidence" value="ECO:0007669"/>
    <property type="project" value="UniProtKB-KW"/>
</dbReference>
<dbReference type="EMBL" id="RYYV01000046">
    <property type="protein sequence ID" value="RUL68684.1"/>
    <property type="molecule type" value="Genomic_DNA"/>
</dbReference>
<comment type="caution">
    <text evidence="6">The sequence shown here is derived from an EMBL/GenBank/DDBJ whole genome shotgun (WGS) entry which is preliminary data.</text>
</comment>
<dbReference type="SMART" id="SM00421">
    <property type="entry name" value="HTH_LUXR"/>
    <property type="match status" value="1"/>
</dbReference>
<sequence length="226" mass="25102">MSDTLLPRLRVMLLEDHVLVRRGMELLLKHEYGMDIAGSFCTPRQLFEALKDDKPDVIVTDYALGATDTDGAKLLRSLHLQHPRVRVLVVSSHCNAPTIALAMKAGAHGFIGKTQHESELHAAIRAVAAGRTYISQHLADATDRIHPAKPSDEPVADLDDGLLNSFKLSPREHEVLRCMLDGMSIAAIAKKFSRSVTTISAQKHSAFRKLGLRTGHELFRLRYQRV</sequence>
<dbReference type="GO" id="GO:0000160">
    <property type="term" value="P:phosphorelay signal transduction system"/>
    <property type="evidence" value="ECO:0007669"/>
    <property type="project" value="InterPro"/>
</dbReference>
<dbReference type="InterPro" id="IPR016032">
    <property type="entry name" value="Sig_transdc_resp-reg_C-effctor"/>
</dbReference>
<keyword evidence="2" id="KW-0238">DNA-binding</keyword>
<dbReference type="InterPro" id="IPR058245">
    <property type="entry name" value="NreC/VraR/RcsB-like_REC"/>
</dbReference>
<feature type="domain" description="Response regulatory" evidence="5">
    <location>
        <begin position="10"/>
        <end position="128"/>
    </location>
</feature>
<keyword evidence="7" id="KW-1185">Reference proteome</keyword>
<dbReference type="InterPro" id="IPR039420">
    <property type="entry name" value="WalR-like"/>
</dbReference>
<feature type="domain" description="HTH luxR-type" evidence="4">
    <location>
        <begin position="161"/>
        <end position="226"/>
    </location>
</feature>
<evidence type="ECO:0000256" key="1">
    <source>
        <dbReference type="ARBA" id="ARBA00022553"/>
    </source>
</evidence>
<protein>
    <submittedName>
        <fullName evidence="6">Response regulator transcription factor</fullName>
    </submittedName>
</protein>
<name>A0A3S0PF17_9GAMM</name>
<dbReference type="Pfam" id="PF00196">
    <property type="entry name" value="GerE"/>
    <property type="match status" value="1"/>
</dbReference>
<dbReference type="InterPro" id="IPR000792">
    <property type="entry name" value="Tscrpt_reg_LuxR_C"/>
</dbReference>
<evidence type="ECO:0000313" key="7">
    <source>
        <dbReference type="Proteomes" id="UP000274358"/>
    </source>
</evidence>
<dbReference type="PRINTS" id="PR00038">
    <property type="entry name" value="HTHLUXR"/>
</dbReference>
<dbReference type="CDD" id="cd17535">
    <property type="entry name" value="REC_NarL-like"/>
    <property type="match status" value="1"/>
</dbReference>
<dbReference type="AlphaFoldDB" id="A0A3S0PF17"/>
<dbReference type="SUPFAM" id="SSF46894">
    <property type="entry name" value="C-terminal effector domain of the bipartite response regulators"/>
    <property type="match status" value="1"/>
</dbReference>
<evidence type="ECO:0000256" key="3">
    <source>
        <dbReference type="PROSITE-ProRule" id="PRU00169"/>
    </source>
</evidence>
<dbReference type="PROSITE" id="PS50110">
    <property type="entry name" value="RESPONSE_REGULATORY"/>
    <property type="match status" value="1"/>
</dbReference>
<organism evidence="6 7">
    <name type="scientific">Dyella choica</name>
    <dbReference type="NCBI Taxonomy" id="1927959"/>
    <lineage>
        <taxon>Bacteria</taxon>
        <taxon>Pseudomonadati</taxon>
        <taxon>Pseudomonadota</taxon>
        <taxon>Gammaproteobacteria</taxon>
        <taxon>Lysobacterales</taxon>
        <taxon>Rhodanobacteraceae</taxon>
        <taxon>Dyella</taxon>
    </lineage>
</organism>
<evidence type="ECO:0000259" key="4">
    <source>
        <dbReference type="PROSITE" id="PS50043"/>
    </source>
</evidence>
<dbReference type="CDD" id="cd06170">
    <property type="entry name" value="LuxR_C_like"/>
    <property type="match status" value="1"/>
</dbReference>
<dbReference type="RefSeq" id="WP_126687203.1">
    <property type="nucleotide sequence ID" value="NZ_RYYV01000046.1"/>
</dbReference>
<dbReference type="Pfam" id="PF00072">
    <property type="entry name" value="Response_reg"/>
    <property type="match status" value="1"/>
</dbReference>
<proteinExistence type="predicted"/>
<evidence type="ECO:0000313" key="6">
    <source>
        <dbReference type="EMBL" id="RUL68684.1"/>
    </source>
</evidence>
<dbReference type="GO" id="GO:0006355">
    <property type="term" value="P:regulation of DNA-templated transcription"/>
    <property type="evidence" value="ECO:0007669"/>
    <property type="project" value="InterPro"/>
</dbReference>
<dbReference type="PANTHER" id="PTHR43214:SF17">
    <property type="entry name" value="TRANSCRIPTIONAL REGULATORY PROTEIN RCSB"/>
    <property type="match status" value="1"/>
</dbReference>
<gene>
    <name evidence="6" type="ORF">EKH80_23335</name>
</gene>
<keyword evidence="1 3" id="KW-0597">Phosphoprotein</keyword>
<dbReference type="PANTHER" id="PTHR43214">
    <property type="entry name" value="TWO-COMPONENT RESPONSE REGULATOR"/>
    <property type="match status" value="1"/>
</dbReference>
<accession>A0A3S0PF17</accession>
<dbReference type="SUPFAM" id="SSF52172">
    <property type="entry name" value="CheY-like"/>
    <property type="match status" value="1"/>
</dbReference>
<dbReference type="Proteomes" id="UP000274358">
    <property type="component" value="Unassembled WGS sequence"/>
</dbReference>
<dbReference type="Gene3D" id="3.40.50.2300">
    <property type="match status" value="1"/>
</dbReference>